<comment type="caution">
    <text evidence="3">The sequence shown here is derived from an EMBL/GenBank/DDBJ whole genome shotgun (WGS) entry which is preliminary data.</text>
</comment>
<dbReference type="RefSeq" id="WP_307264307.1">
    <property type="nucleotide sequence ID" value="NZ_JAUSVL010000001.1"/>
</dbReference>
<dbReference type="AlphaFoldDB" id="A0AAE3VJR7"/>
<feature type="domain" description="DUF58" evidence="2">
    <location>
        <begin position="217"/>
        <end position="386"/>
    </location>
</feature>
<keyword evidence="4" id="KW-1185">Reference proteome</keyword>
<sequence>MSSEHSYSSASWVLLPSQRLLWWAGLVCVPLLAVAIAMAGSIAGLAALIGLMLIMLVLIADGMGCAALGKEMTLACKDDVMLARSQYGRIVLSLQQAPPVDLRAFLGLPPCLGCNEMWIRAAAPAPAPASAAAGDVTLCWALRPRRRGSWQAREVVLAMASPWSLWTLQRHYRPELTIRVLPDIRTVYKDCLLMQRRTMVGQARMRLLGRGREYEKLREYQPGDSFEDIHWKATAKHQRLITKEYQMERRQAVYVVVDASRLSGRPAEGGGTPESILERFIQAALGLLLTTDRVQDDCGLVVFTDRIRAFLPAKHGRDHVQRCRELLGAVEQSEDSPDFEEIGNELRTRIRQRALLVFLTNLDDPVLAADFTRQARLLSRQHIVMADMYRPAGAEPLFTTKVVEPAAVYHALAGHLRWRQLRSLMLTLRRDGVRLALLAPGPIAGQLSRQYLAIKQRQLV</sequence>
<keyword evidence="1" id="KW-0472">Membrane</keyword>
<feature type="transmembrane region" description="Helical" evidence="1">
    <location>
        <begin position="45"/>
        <end position="69"/>
    </location>
</feature>
<reference evidence="3" key="1">
    <citation type="submission" date="2023-07" db="EMBL/GenBank/DDBJ databases">
        <title>Genomic Encyclopedia of Type Strains, Phase IV (KMG-IV): sequencing the most valuable type-strain genomes for metagenomic binning, comparative biology and taxonomic classification.</title>
        <authorList>
            <person name="Goeker M."/>
        </authorList>
    </citation>
    <scope>NUCLEOTIDE SEQUENCE</scope>
    <source>
        <strain evidence="3">DSM 24202</strain>
    </source>
</reference>
<protein>
    <submittedName>
        <fullName evidence="3">Uncharacterized protein (DUF58 family)</fullName>
    </submittedName>
</protein>
<accession>A0AAE3VJR7</accession>
<evidence type="ECO:0000313" key="3">
    <source>
        <dbReference type="EMBL" id="MDQ0291473.1"/>
    </source>
</evidence>
<name>A0AAE3VJR7_9BACT</name>
<evidence type="ECO:0000259" key="2">
    <source>
        <dbReference type="Pfam" id="PF01882"/>
    </source>
</evidence>
<proteinExistence type="predicted"/>
<dbReference type="EMBL" id="JAUSVL010000001">
    <property type="protein sequence ID" value="MDQ0291473.1"/>
    <property type="molecule type" value="Genomic_DNA"/>
</dbReference>
<keyword evidence="1" id="KW-0812">Transmembrane</keyword>
<evidence type="ECO:0000256" key="1">
    <source>
        <dbReference type="SAM" id="Phobius"/>
    </source>
</evidence>
<gene>
    <name evidence="3" type="ORF">J3R75_003580</name>
</gene>
<dbReference type="Proteomes" id="UP001238163">
    <property type="component" value="Unassembled WGS sequence"/>
</dbReference>
<dbReference type="PANTHER" id="PTHR33608:SF3">
    <property type="entry name" value="SLR2013 PROTEIN"/>
    <property type="match status" value="1"/>
</dbReference>
<keyword evidence="1" id="KW-1133">Transmembrane helix</keyword>
<evidence type="ECO:0000313" key="4">
    <source>
        <dbReference type="Proteomes" id="UP001238163"/>
    </source>
</evidence>
<organism evidence="3 4">
    <name type="scientific">Oligosphaera ethanolica</name>
    <dbReference type="NCBI Taxonomy" id="760260"/>
    <lineage>
        <taxon>Bacteria</taxon>
        <taxon>Pseudomonadati</taxon>
        <taxon>Lentisphaerota</taxon>
        <taxon>Oligosphaeria</taxon>
        <taxon>Oligosphaerales</taxon>
        <taxon>Oligosphaeraceae</taxon>
        <taxon>Oligosphaera</taxon>
    </lineage>
</organism>
<feature type="transmembrane region" description="Helical" evidence="1">
    <location>
        <begin position="20"/>
        <end position="38"/>
    </location>
</feature>
<dbReference type="PANTHER" id="PTHR33608">
    <property type="entry name" value="BLL2464 PROTEIN"/>
    <property type="match status" value="1"/>
</dbReference>
<dbReference type="InterPro" id="IPR002881">
    <property type="entry name" value="DUF58"/>
</dbReference>
<dbReference type="Pfam" id="PF01882">
    <property type="entry name" value="DUF58"/>
    <property type="match status" value="1"/>
</dbReference>